<comment type="caution">
    <text evidence="1">The sequence shown here is derived from an EMBL/GenBank/DDBJ whole genome shotgun (WGS) entry which is preliminary data.</text>
</comment>
<proteinExistence type="predicted"/>
<dbReference type="Proteomes" id="UP000823775">
    <property type="component" value="Unassembled WGS sequence"/>
</dbReference>
<organism evidence="1 2">
    <name type="scientific">Datura stramonium</name>
    <name type="common">Jimsonweed</name>
    <name type="synonym">Common thornapple</name>
    <dbReference type="NCBI Taxonomy" id="4076"/>
    <lineage>
        <taxon>Eukaryota</taxon>
        <taxon>Viridiplantae</taxon>
        <taxon>Streptophyta</taxon>
        <taxon>Embryophyta</taxon>
        <taxon>Tracheophyta</taxon>
        <taxon>Spermatophyta</taxon>
        <taxon>Magnoliopsida</taxon>
        <taxon>eudicotyledons</taxon>
        <taxon>Gunneridae</taxon>
        <taxon>Pentapetalae</taxon>
        <taxon>asterids</taxon>
        <taxon>lamiids</taxon>
        <taxon>Solanales</taxon>
        <taxon>Solanaceae</taxon>
        <taxon>Solanoideae</taxon>
        <taxon>Datureae</taxon>
        <taxon>Datura</taxon>
    </lineage>
</organism>
<gene>
    <name evidence="1" type="ORF">HAX54_017956</name>
</gene>
<keyword evidence="2" id="KW-1185">Reference proteome</keyword>
<evidence type="ECO:0000313" key="1">
    <source>
        <dbReference type="EMBL" id="MCD9559727.1"/>
    </source>
</evidence>
<evidence type="ECO:0000313" key="2">
    <source>
        <dbReference type="Proteomes" id="UP000823775"/>
    </source>
</evidence>
<reference evidence="1 2" key="1">
    <citation type="journal article" date="2021" name="BMC Genomics">
        <title>Datura genome reveals duplications of psychoactive alkaloid biosynthetic genes and high mutation rate following tissue culture.</title>
        <authorList>
            <person name="Rajewski A."/>
            <person name="Carter-House D."/>
            <person name="Stajich J."/>
            <person name="Litt A."/>
        </authorList>
    </citation>
    <scope>NUCLEOTIDE SEQUENCE [LARGE SCALE GENOMIC DNA]</scope>
    <source>
        <strain evidence="1">AR-01</strain>
    </source>
</reference>
<name>A0ABS8UNK5_DATST</name>
<protein>
    <submittedName>
        <fullName evidence="1">Uncharacterized protein</fullName>
    </submittedName>
</protein>
<dbReference type="EMBL" id="JACEIK010002200">
    <property type="protein sequence ID" value="MCD9559727.1"/>
    <property type="molecule type" value="Genomic_DNA"/>
</dbReference>
<accession>A0ABS8UNK5</accession>
<sequence>MAAIMELLEMLIRQVMEIKVWSVNSIGAIERMEQIDDGVNFLNDEKECVVANHYWFSSSSSRRKSRLLEIGIWELRHFFEIKMMEDLNLMQSIGGMASDMHATTQHLHLAGATHEELKVYGQWTCAEQVYTCSS</sequence>